<comment type="similarity">
    <text evidence="1">Belongs to the DDI1 family.</text>
</comment>
<keyword evidence="7" id="KW-1185">Reference proteome</keyword>
<feature type="region of interest" description="Disordered" evidence="5">
    <location>
        <begin position="238"/>
        <end position="274"/>
    </location>
</feature>
<keyword evidence="2" id="KW-0645">Protease</keyword>
<evidence type="ECO:0000256" key="1">
    <source>
        <dbReference type="ARBA" id="ARBA00009136"/>
    </source>
</evidence>
<dbReference type="AlphaFoldDB" id="I1BM06"/>
<dbReference type="STRING" id="246409.I1BM06"/>
<keyword evidence="3" id="KW-0064">Aspartyl protease</keyword>
<keyword evidence="4" id="KW-0378">Hydrolase</keyword>
<protein>
    <recommendedName>
        <fullName evidence="8">Aspartic peptidase DDI1-type domain-containing protein</fullName>
    </recommendedName>
</protein>
<evidence type="ECO:0000313" key="6">
    <source>
        <dbReference type="EMBL" id="EIE77236.1"/>
    </source>
</evidence>
<dbReference type="GeneID" id="93608912"/>
<dbReference type="InParanoid" id="I1BM06"/>
<evidence type="ECO:0000313" key="7">
    <source>
        <dbReference type="Proteomes" id="UP000009138"/>
    </source>
</evidence>
<evidence type="ECO:0000256" key="5">
    <source>
        <dbReference type="SAM" id="MobiDB-lite"/>
    </source>
</evidence>
<name>I1BM06_RHIO9</name>
<dbReference type="Pfam" id="PF13975">
    <property type="entry name" value="gag-asp_proteas"/>
    <property type="match status" value="1"/>
</dbReference>
<dbReference type="SUPFAM" id="SSF50630">
    <property type="entry name" value="Acid proteases"/>
    <property type="match status" value="1"/>
</dbReference>
<evidence type="ECO:0000256" key="2">
    <source>
        <dbReference type="ARBA" id="ARBA00022670"/>
    </source>
</evidence>
<dbReference type="InterPro" id="IPR021109">
    <property type="entry name" value="Peptidase_aspartic_dom_sf"/>
</dbReference>
<dbReference type="Proteomes" id="UP000009138">
    <property type="component" value="Unassembled WGS sequence"/>
</dbReference>
<dbReference type="eggNOG" id="ENOG502SV25">
    <property type="taxonomic scope" value="Eukaryota"/>
</dbReference>
<dbReference type="RefSeq" id="XP_067512632.1">
    <property type="nucleotide sequence ID" value="XM_067656531.1"/>
</dbReference>
<dbReference type="Gene3D" id="2.40.70.10">
    <property type="entry name" value="Acid Proteases"/>
    <property type="match status" value="1"/>
</dbReference>
<dbReference type="OrthoDB" id="2285352at2759"/>
<dbReference type="PANTHER" id="PTHR12917:SF1">
    <property type="entry name" value="AT13091P"/>
    <property type="match status" value="1"/>
</dbReference>
<dbReference type="GO" id="GO:0006508">
    <property type="term" value="P:proteolysis"/>
    <property type="evidence" value="ECO:0007669"/>
    <property type="project" value="UniProtKB-KW"/>
</dbReference>
<dbReference type="PANTHER" id="PTHR12917">
    <property type="entry name" value="ASPARTYL PROTEASE DDI-RELATED"/>
    <property type="match status" value="1"/>
</dbReference>
<proteinExistence type="inferred from homology"/>
<dbReference type="EMBL" id="CH476732">
    <property type="protein sequence ID" value="EIE77236.1"/>
    <property type="molecule type" value="Genomic_DNA"/>
</dbReference>
<dbReference type="GO" id="GO:0004190">
    <property type="term" value="F:aspartic-type endopeptidase activity"/>
    <property type="evidence" value="ECO:0007669"/>
    <property type="project" value="UniProtKB-KW"/>
</dbReference>
<organism evidence="6 7">
    <name type="scientific">Rhizopus delemar (strain RA 99-880 / ATCC MYA-4621 / FGSC 9543 / NRRL 43880)</name>
    <name type="common">Mucormycosis agent</name>
    <name type="synonym">Rhizopus arrhizus var. delemar</name>
    <dbReference type="NCBI Taxonomy" id="246409"/>
    <lineage>
        <taxon>Eukaryota</taxon>
        <taxon>Fungi</taxon>
        <taxon>Fungi incertae sedis</taxon>
        <taxon>Mucoromycota</taxon>
        <taxon>Mucoromycotina</taxon>
        <taxon>Mucoromycetes</taxon>
        <taxon>Mucorales</taxon>
        <taxon>Mucorineae</taxon>
        <taxon>Rhizopodaceae</taxon>
        <taxon>Rhizopus</taxon>
    </lineage>
</organism>
<gene>
    <name evidence="6" type="ORF">RO3G_01940</name>
</gene>
<evidence type="ECO:0008006" key="8">
    <source>
        <dbReference type="Google" id="ProtNLM"/>
    </source>
</evidence>
<reference evidence="6 7" key="1">
    <citation type="journal article" date="2009" name="PLoS Genet.">
        <title>Genomic analysis of the basal lineage fungus Rhizopus oryzae reveals a whole-genome duplication.</title>
        <authorList>
            <person name="Ma L.-J."/>
            <person name="Ibrahim A.S."/>
            <person name="Skory C."/>
            <person name="Grabherr M.G."/>
            <person name="Burger G."/>
            <person name="Butler M."/>
            <person name="Elias M."/>
            <person name="Idnurm A."/>
            <person name="Lang B.F."/>
            <person name="Sone T."/>
            <person name="Abe A."/>
            <person name="Calvo S.E."/>
            <person name="Corrochano L.M."/>
            <person name="Engels R."/>
            <person name="Fu J."/>
            <person name="Hansberg W."/>
            <person name="Kim J.-M."/>
            <person name="Kodira C.D."/>
            <person name="Koehrsen M.J."/>
            <person name="Liu B."/>
            <person name="Miranda-Saavedra D."/>
            <person name="O'Leary S."/>
            <person name="Ortiz-Castellanos L."/>
            <person name="Poulter R."/>
            <person name="Rodriguez-Romero J."/>
            <person name="Ruiz-Herrera J."/>
            <person name="Shen Y.-Q."/>
            <person name="Zeng Q."/>
            <person name="Galagan J."/>
            <person name="Birren B.W."/>
            <person name="Cuomo C.A."/>
            <person name="Wickes B.L."/>
        </authorList>
    </citation>
    <scope>NUCLEOTIDE SEQUENCE [LARGE SCALE GENOMIC DNA]</scope>
    <source>
        <strain evidence="7">RA 99-880 / ATCC MYA-4621 / FGSC 9543 / NRRL 43880</strain>
    </source>
</reference>
<evidence type="ECO:0000256" key="3">
    <source>
        <dbReference type="ARBA" id="ARBA00022750"/>
    </source>
</evidence>
<accession>I1BM06</accession>
<dbReference type="VEuPathDB" id="FungiDB:RO3G_01940"/>
<feature type="compositionally biased region" description="Acidic residues" evidence="5">
    <location>
        <begin position="246"/>
        <end position="274"/>
    </location>
</feature>
<evidence type="ECO:0000256" key="4">
    <source>
        <dbReference type="ARBA" id="ARBA00022801"/>
    </source>
</evidence>
<sequence length="439" mass="49159">MPKQPIQATGSMEVDSDLPIEIKPKPIKRKTKAPPIRYDIVSDVMNQKADISVGDLMVAAPTLRRKLASACRPKRIPVTETSKETMAVIEEDDIHTTAVYSKINIGDKTVKVLVDCGAAKTCMSKSLADALGLEIDAASESVFTLGNGSKQPALGVIYDVPIEVQEDLIIPCTVEVLPTCPTHLIIGNNWLNRAKAKIDFNSSTLKVSYKNKKAEIEIFFLLTSIQSVQPIRKKRKKVHFENDKADSEDDEVEEESEESTDEESTEEEEVEDEEHSLLLLENDYKKDIQIKNLKNQCILEASSDGLTIPANSSKTIIIKKPKDELRGLMYSFEITSTKILQKTGILDPCHNFITNKKSLEIRIHNRSNDNIILDPGEEIGILEKLNLKEDTIIQAYDVEKNIHLCTMEMTEAMDKETSDEDKETLEAEKYITDRIGLAL</sequence>